<feature type="region of interest" description="Disordered" evidence="1">
    <location>
        <begin position="1"/>
        <end position="29"/>
    </location>
</feature>
<gene>
    <name evidence="2" type="ORF">PVAP13_8NG272201</name>
</gene>
<proteinExistence type="predicted"/>
<protein>
    <submittedName>
        <fullName evidence="2">Uncharacterized protein</fullName>
    </submittedName>
</protein>
<comment type="caution">
    <text evidence="2">The sequence shown here is derived from an EMBL/GenBank/DDBJ whole genome shotgun (WGS) entry which is preliminary data.</text>
</comment>
<dbReference type="EMBL" id="CM029052">
    <property type="protein sequence ID" value="KAG2558516.1"/>
    <property type="molecule type" value="Genomic_DNA"/>
</dbReference>
<name>A0A8T0PH64_PANVG</name>
<evidence type="ECO:0000313" key="3">
    <source>
        <dbReference type="Proteomes" id="UP000823388"/>
    </source>
</evidence>
<evidence type="ECO:0000256" key="1">
    <source>
        <dbReference type="SAM" id="MobiDB-lite"/>
    </source>
</evidence>
<evidence type="ECO:0000313" key="2">
    <source>
        <dbReference type="EMBL" id="KAG2558516.1"/>
    </source>
</evidence>
<keyword evidence="3" id="KW-1185">Reference proteome</keyword>
<accession>A0A8T0PH64</accession>
<organism evidence="2 3">
    <name type="scientific">Panicum virgatum</name>
    <name type="common">Blackwell switchgrass</name>
    <dbReference type="NCBI Taxonomy" id="38727"/>
    <lineage>
        <taxon>Eukaryota</taxon>
        <taxon>Viridiplantae</taxon>
        <taxon>Streptophyta</taxon>
        <taxon>Embryophyta</taxon>
        <taxon>Tracheophyta</taxon>
        <taxon>Spermatophyta</taxon>
        <taxon>Magnoliopsida</taxon>
        <taxon>Liliopsida</taxon>
        <taxon>Poales</taxon>
        <taxon>Poaceae</taxon>
        <taxon>PACMAD clade</taxon>
        <taxon>Panicoideae</taxon>
        <taxon>Panicodae</taxon>
        <taxon>Paniceae</taxon>
        <taxon>Panicinae</taxon>
        <taxon>Panicum</taxon>
        <taxon>Panicum sect. Hiantes</taxon>
    </lineage>
</organism>
<reference evidence="2" key="1">
    <citation type="submission" date="2020-05" db="EMBL/GenBank/DDBJ databases">
        <title>WGS assembly of Panicum virgatum.</title>
        <authorList>
            <person name="Lovell J.T."/>
            <person name="Jenkins J."/>
            <person name="Shu S."/>
            <person name="Juenger T.E."/>
            <person name="Schmutz J."/>
        </authorList>
    </citation>
    <scope>NUCLEOTIDE SEQUENCE</scope>
    <source>
        <strain evidence="2">AP13</strain>
    </source>
</reference>
<dbReference type="AlphaFoldDB" id="A0A8T0PH64"/>
<sequence>MTVCPSVRSSRLGDRAHAQAASRRHRCDGAKGQDKYNALHGYGLQWPSPGMVPSSCSFLPAKWSYWPMAGKRSCSPAAAVDAPLPTIVCGVQ</sequence>
<dbReference type="Proteomes" id="UP000823388">
    <property type="component" value="Chromosome 8N"/>
</dbReference>